<protein>
    <recommendedName>
        <fullName evidence="3">PKD domain-containing protein</fullName>
    </recommendedName>
</protein>
<evidence type="ECO:0000313" key="2">
    <source>
        <dbReference type="Proteomes" id="UP001500831"/>
    </source>
</evidence>
<evidence type="ECO:0008006" key="3">
    <source>
        <dbReference type="Google" id="ProtNLM"/>
    </source>
</evidence>
<comment type="caution">
    <text evidence="1">The sequence shown here is derived from an EMBL/GenBank/DDBJ whole genome shotgun (WGS) entry which is preliminary data.</text>
</comment>
<gene>
    <name evidence="1" type="ORF">GCM10010517_74220</name>
</gene>
<name>A0ABN3WBT2_9ACTN</name>
<organism evidence="1 2">
    <name type="scientific">Streptosporangium fragile</name>
    <dbReference type="NCBI Taxonomy" id="46186"/>
    <lineage>
        <taxon>Bacteria</taxon>
        <taxon>Bacillati</taxon>
        <taxon>Actinomycetota</taxon>
        <taxon>Actinomycetes</taxon>
        <taxon>Streptosporangiales</taxon>
        <taxon>Streptosporangiaceae</taxon>
        <taxon>Streptosporangium</taxon>
    </lineage>
</organism>
<accession>A0ABN3WBT2</accession>
<dbReference type="Proteomes" id="UP001500831">
    <property type="component" value="Unassembled WGS sequence"/>
</dbReference>
<keyword evidence="2" id="KW-1185">Reference proteome</keyword>
<dbReference type="EMBL" id="BAAAVI010000092">
    <property type="protein sequence ID" value="GAA2907781.1"/>
    <property type="molecule type" value="Genomic_DNA"/>
</dbReference>
<sequence>MHFSARISVRLRGAPVTVRYRWVADDGSRGPVRSAVFRGRGTAYRTVRDYQEFDEDTRGWQRLQILGPGRFLSSRARFDVRDCGEDDPGEPDPEPVASATLHASPTSYTGPCGNGQSFTFTGRISVTDGPATVRWRWKDSLNSGAAENTIRFSGTGPQSETVSIPWGPGASGTYWMQIEILAPNTATSERAVVSLTCT</sequence>
<proteinExistence type="predicted"/>
<reference evidence="1 2" key="1">
    <citation type="journal article" date="2019" name="Int. J. Syst. Evol. Microbiol.">
        <title>The Global Catalogue of Microorganisms (GCM) 10K type strain sequencing project: providing services to taxonomists for standard genome sequencing and annotation.</title>
        <authorList>
            <consortium name="The Broad Institute Genomics Platform"/>
            <consortium name="The Broad Institute Genome Sequencing Center for Infectious Disease"/>
            <person name="Wu L."/>
            <person name="Ma J."/>
        </authorList>
    </citation>
    <scope>NUCLEOTIDE SEQUENCE [LARGE SCALE GENOMIC DNA]</scope>
    <source>
        <strain evidence="1 2">JCM 6242</strain>
    </source>
</reference>
<evidence type="ECO:0000313" key="1">
    <source>
        <dbReference type="EMBL" id="GAA2907781.1"/>
    </source>
</evidence>